<gene>
    <name evidence="1" type="ORF">YP76_11610</name>
</gene>
<dbReference type="PATRIC" id="fig|56193.3.peg.2412"/>
<dbReference type="EMBL" id="LBIC01000005">
    <property type="protein sequence ID" value="KKW91765.1"/>
    <property type="molecule type" value="Genomic_DNA"/>
</dbReference>
<evidence type="ECO:0000313" key="1">
    <source>
        <dbReference type="EMBL" id="KKW91765.1"/>
    </source>
</evidence>
<dbReference type="STRING" id="56193.YP76_11610"/>
<name>A0A0M3APL1_9SPHN</name>
<dbReference type="AlphaFoldDB" id="A0A0M3APL1"/>
<proteinExistence type="predicted"/>
<organism evidence="1 2">
    <name type="scientific">Sphingobium chungbukense</name>
    <dbReference type="NCBI Taxonomy" id="56193"/>
    <lineage>
        <taxon>Bacteria</taxon>
        <taxon>Pseudomonadati</taxon>
        <taxon>Pseudomonadota</taxon>
        <taxon>Alphaproteobacteria</taxon>
        <taxon>Sphingomonadales</taxon>
        <taxon>Sphingomonadaceae</taxon>
        <taxon>Sphingobium</taxon>
    </lineage>
</organism>
<evidence type="ECO:0000313" key="2">
    <source>
        <dbReference type="Proteomes" id="UP000033874"/>
    </source>
</evidence>
<dbReference type="Proteomes" id="UP000033874">
    <property type="component" value="Unassembled WGS sequence"/>
</dbReference>
<reference evidence="1 2" key="1">
    <citation type="submission" date="2015-04" db="EMBL/GenBank/DDBJ databases">
        <title>Genome sequence of aromatic hydrocarbons-degrading Sphingobium chungbukense DJ77.</title>
        <authorList>
            <person name="Kim Y.-C."/>
            <person name="Chae J.-C."/>
        </authorList>
    </citation>
    <scope>NUCLEOTIDE SEQUENCE [LARGE SCALE GENOMIC DNA]</scope>
    <source>
        <strain evidence="1 2">DJ77</strain>
    </source>
</reference>
<accession>A0A0M3APL1</accession>
<keyword evidence="2" id="KW-1185">Reference proteome</keyword>
<comment type="caution">
    <text evidence="1">The sequence shown here is derived from an EMBL/GenBank/DDBJ whole genome shotgun (WGS) entry which is preliminary data.</text>
</comment>
<sequence>MTLMNLKFVQRLPDNVTNFRFGSLGWSRGVDDGPGGHVAAQARASVASPHLGAVEKAEMAGF</sequence>
<protein>
    <submittedName>
        <fullName evidence="1">Uncharacterized protein</fullName>
    </submittedName>
</protein>